<evidence type="ECO:0000256" key="1">
    <source>
        <dbReference type="SAM" id="Phobius"/>
    </source>
</evidence>
<dbReference type="RefSeq" id="WP_317487021.1">
    <property type="nucleotide sequence ID" value="NZ_CP136051.1"/>
</dbReference>
<accession>A0ABZ0IGN9</accession>
<evidence type="ECO:0000313" key="2">
    <source>
        <dbReference type="EMBL" id="WOK04204.1"/>
    </source>
</evidence>
<sequence length="231" mass="25938">MAKKKKSTSGKIEWLNHVLGFAGVVLGVLIAFWLNNWAGNRREQQIAEVALKNIRSEVARNQSAMDTLVQVNARQLDFLNAYLPLVDDNMTFLGSSSQFDSLQAQFPDLLLAKGRLDIEIELLGLPEVAWKTSLNSSILSSIDFNLLYVINESCDLQEKVAGIDNLLISDLRNIGNGRKNDFHSFQRTLGTYMQLSEQLLLEKYPRCLKEIDLFLADGSMDTDALVLDTIK</sequence>
<protein>
    <submittedName>
        <fullName evidence="2">Uncharacterized protein</fullName>
    </submittedName>
</protein>
<organism evidence="2 3">
    <name type="scientific">Imperialibacter roseus</name>
    <dbReference type="NCBI Taxonomy" id="1324217"/>
    <lineage>
        <taxon>Bacteria</taxon>
        <taxon>Pseudomonadati</taxon>
        <taxon>Bacteroidota</taxon>
        <taxon>Cytophagia</taxon>
        <taxon>Cytophagales</taxon>
        <taxon>Flammeovirgaceae</taxon>
        <taxon>Imperialibacter</taxon>
    </lineage>
</organism>
<keyword evidence="1" id="KW-1133">Transmembrane helix</keyword>
<dbReference type="EMBL" id="CP136051">
    <property type="protein sequence ID" value="WOK04204.1"/>
    <property type="molecule type" value="Genomic_DNA"/>
</dbReference>
<keyword evidence="3" id="KW-1185">Reference proteome</keyword>
<keyword evidence="1" id="KW-0472">Membrane</keyword>
<evidence type="ECO:0000313" key="3">
    <source>
        <dbReference type="Proteomes" id="UP001302349"/>
    </source>
</evidence>
<feature type="transmembrane region" description="Helical" evidence="1">
    <location>
        <begin position="12"/>
        <end position="34"/>
    </location>
</feature>
<proteinExistence type="predicted"/>
<dbReference type="Proteomes" id="UP001302349">
    <property type="component" value="Chromosome"/>
</dbReference>
<keyword evidence="1" id="KW-0812">Transmembrane</keyword>
<gene>
    <name evidence="2" type="ORF">RT717_14080</name>
</gene>
<reference evidence="2 3" key="1">
    <citation type="journal article" date="2023" name="Microbiol. Resour. Announc.">
        <title>Complete Genome Sequence of Imperialibacter roseus strain P4T.</title>
        <authorList>
            <person name="Tizabi D.R."/>
            <person name="Bachvaroff T."/>
            <person name="Hill R.T."/>
        </authorList>
    </citation>
    <scope>NUCLEOTIDE SEQUENCE [LARGE SCALE GENOMIC DNA]</scope>
    <source>
        <strain evidence="2 3">P4T</strain>
    </source>
</reference>
<name>A0ABZ0IGN9_9BACT</name>